<keyword evidence="2" id="KW-0472">Membrane</keyword>
<evidence type="ECO:0000256" key="1">
    <source>
        <dbReference type="SAM" id="Coils"/>
    </source>
</evidence>
<evidence type="ECO:0000256" key="2">
    <source>
        <dbReference type="SAM" id="Phobius"/>
    </source>
</evidence>
<accession>A0A1G6KI58</accession>
<keyword evidence="4" id="KW-1185">Reference proteome</keyword>
<protein>
    <submittedName>
        <fullName evidence="3">Uncharacterized protein</fullName>
    </submittedName>
</protein>
<keyword evidence="1" id="KW-0175">Coiled coil</keyword>
<feature type="transmembrane region" description="Helical" evidence="2">
    <location>
        <begin position="31"/>
        <end position="49"/>
    </location>
</feature>
<keyword evidence="2" id="KW-1133">Transmembrane helix</keyword>
<dbReference type="RefSeq" id="WP_093729924.1">
    <property type="nucleotide sequence ID" value="NZ_FMYW01000004.1"/>
</dbReference>
<dbReference type="EMBL" id="FMYW01000004">
    <property type="protein sequence ID" value="SDC30245.1"/>
    <property type="molecule type" value="Genomic_DNA"/>
</dbReference>
<sequence length="292" mass="33611">MSANFFFAGSFFCAVAALCVGQVSFFKNETLYISLGLAVIGSVFIKLGLDAWKKINNKNNEEIINFAQTMAVRLECLEKQLLQNNEMNENNITLLCNQYTEKQVPLLQALANQKEVADNVLLTLKSFENELINEHTQIISKFDGLNGCVDERMQLNTKTLVDFKNEMTKDNLKNNDHIIAYQKSHQDLLKIVKDIIVYTQSISDKTSKLVELNEDANWKKSINKQYRDFSDLKEEIENNFDELKEVLTKLQEEISKQNDANREQLNVLYGKYADVTEKDIKLINKIYDGLKK</sequence>
<keyword evidence="2" id="KW-0812">Transmembrane</keyword>
<dbReference type="AlphaFoldDB" id="A0A1G6KI58"/>
<reference evidence="4" key="1">
    <citation type="submission" date="2016-10" db="EMBL/GenBank/DDBJ databases">
        <authorList>
            <person name="Varghese N."/>
            <person name="Submissions S."/>
        </authorList>
    </citation>
    <scope>NUCLEOTIDE SEQUENCE [LARGE SCALE GENOMIC DNA]</scope>
    <source>
        <strain evidence="4">DSM 11005</strain>
    </source>
</reference>
<name>A0A1G6KI58_9FIRM</name>
<evidence type="ECO:0000313" key="3">
    <source>
        <dbReference type="EMBL" id="SDC30245.1"/>
    </source>
</evidence>
<proteinExistence type="predicted"/>
<feature type="coiled-coil region" evidence="1">
    <location>
        <begin position="219"/>
        <end position="267"/>
    </location>
</feature>
<gene>
    <name evidence="3" type="ORF">SAMN04487864_104257</name>
</gene>
<organism evidence="3 4">
    <name type="scientific">Succiniclasticum ruminis</name>
    <dbReference type="NCBI Taxonomy" id="40841"/>
    <lineage>
        <taxon>Bacteria</taxon>
        <taxon>Bacillati</taxon>
        <taxon>Bacillota</taxon>
        <taxon>Negativicutes</taxon>
        <taxon>Acidaminococcales</taxon>
        <taxon>Acidaminococcaceae</taxon>
        <taxon>Succiniclasticum</taxon>
    </lineage>
</organism>
<dbReference type="Proteomes" id="UP000198943">
    <property type="component" value="Unassembled WGS sequence"/>
</dbReference>
<evidence type="ECO:0000313" key="4">
    <source>
        <dbReference type="Proteomes" id="UP000198943"/>
    </source>
</evidence>